<gene>
    <name evidence="3" type="ORF">BC936DRAFT_146301</name>
</gene>
<feature type="transmembrane region" description="Helical" evidence="2">
    <location>
        <begin position="90"/>
        <end position="110"/>
    </location>
</feature>
<organism evidence="3 4">
    <name type="scientific">Jimgerdemannia flammicorona</name>
    <dbReference type="NCBI Taxonomy" id="994334"/>
    <lineage>
        <taxon>Eukaryota</taxon>
        <taxon>Fungi</taxon>
        <taxon>Fungi incertae sedis</taxon>
        <taxon>Mucoromycota</taxon>
        <taxon>Mucoromycotina</taxon>
        <taxon>Endogonomycetes</taxon>
        <taxon>Endogonales</taxon>
        <taxon>Endogonaceae</taxon>
        <taxon>Jimgerdemannia</taxon>
    </lineage>
</organism>
<keyword evidence="2" id="KW-0472">Membrane</keyword>
<feature type="compositionally biased region" description="Low complexity" evidence="1">
    <location>
        <begin position="184"/>
        <end position="197"/>
    </location>
</feature>
<dbReference type="PANTHER" id="PTHR35519:SF2">
    <property type="entry name" value="PH DOMAIN PROTEIN"/>
    <property type="match status" value="1"/>
</dbReference>
<evidence type="ECO:0000256" key="1">
    <source>
        <dbReference type="SAM" id="MobiDB-lite"/>
    </source>
</evidence>
<evidence type="ECO:0008006" key="5">
    <source>
        <dbReference type="Google" id="ProtNLM"/>
    </source>
</evidence>
<evidence type="ECO:0000256" key="2">
    <source>
        <dbReference type="SAM" id="Phobius"/>
    </source>
</evidence>
<dbReference type="PANTHER" id="PTHR35519">
    <property type="entry name" value="MEMBRANE PROTEINS"/>
    <property type="match status" value="1"/>
</dbReference>
<name>A0A433DLI3_9FUNG</name>
<protein>
    <recommendedName>
        <fullName evidence="5">DUF4112 domain-containing protein</fullName>
    </recommendedName>
</protein>
<keyword evidence="2" id="KW-1133">Transmembrane helix</keyword>
<feature type="compositionally biased region" description="Basic and acidic residues" evidence="1">
    <location>
        <begin position="244"/>
        <end position="255"/>
    </location>
</feature>
<comment type="caution">
    <text evidence="3">The sequence shown here is derived from an EMBL/GenBank/DDBJ whole genome shotgun (WGS) entry which is preliminary data.</text>
</comment>
<dbReference type="EMBL" id="RBNI01000514">
    <property type="protein sequence ID" value="RUP51722.1"/>
    <property type="molecule type" value="Genomic_DNA"/>
</dbReference>
<feature type="compositionally biased region" description="Low complexity" evidence="1">
    <location>
        <begin position="213"/>
        <end position="226"/>
    </location>
</feature>
<feature type="region of interest" description="Disordered" evidence="1">
    <location>
        <begin position="179"/>
        <end position="255"/>
    </location>
</feature>
<dbReference type="AlphaFoldDB" id="A0A433DLI3"/>
<dbReference type="Pfam" id="PF13430">
    <property type="entry name" value="DUF4112"/>
    <property type="match status" value="1"/>
</dbReference>
<feature type="transmembrane region" description="Helical" evidence="2">
    <location>
        <begin position="130"/>
        <end position="150"/>
    </location>
</feature>
<evidence type="ECO:0000313" key="4">
    <source>
        <dbReference type="Proteomes" id="UP000268093"/>
    </source>
</evidence>
<sequence length="255" mass="27735">MKAVGKYAVKKVLTNHQEKAMAARTNNIEVIEVVDPATGQTKRRWWQKKKQPELGLSPQETAVLKKVKKRAKFLDSGFKICCCNIGLDPLLGLIPVVGDFIALMFAIHLVNDCMKVNLPSNIKFQMFFNVALDFGLGLIPILGDIADYFYKCNIRNAVLLEEFLVTRRRDQILVDRGALPQDHVPGTGTVPGTGEPPSAHAGPSRITVEDDGVPSSVTEVEEVVVGTGHGGASTGARMPVTEMEETKGKGEKGVL</sequence>
<dbReference type="InterPro" id="IPR025187">
    <property type="entry name" value="DUF4112"/>
</dbReference>
<dbReference type="Proteomes" id="UP000268093">
    <property type="component" value="Unassembled WGS sequence"/>
</dbReference>
<keyword evidence="2" id="KW-0812">Transmembrane</keyword>
<accession>A0A433DLI3</accession>
<reference evidence="3 4" key="1">
    <citation type="journal article" date="2018" name="New Phytol.">
        <title>Phylogenomics of Endogonaceae and evolution of mycorrhizas within Mucoromycota.</title>
        <authorList>
            <person name="Chang Y."/>
            <person name="Desiro A."/>
            <person name="Na H."/>
            <person name="Sandor L."/>
            <person name="Lipzen A."/>
            <person name="Clum A."/>
            <person name="Barry K."/>
            <person name="Grigoriev I.V."/>
            <person name="Martin F.M."/>
            <person name="Stajich J.E."/>
            <person name="Smith M.E."/>
            <person name="Bonito G."/>
            <person name="Spatafora J.W."/>
        </authorList>
    </citation>
    <scope>NUCLEOTIDE SEQUENCE [LARGE SCALE GENOMIC DNA]</scope>
    <source>
        <strain evidence="3 4">GMNB39</strain>
    </source>
</reference>
<evidence type="ECO:0000313" key="3">
    <source>
        <dbReference type="EMBL" id="RUP51722.1"/>
    </source>
</evidence>
<proteinExistence type="predicted"/>
<keyword evidence="4" id="KW-1185">Reference proteome</keyword>